<evidence type="ECO:0000256" key="2">
    <source>
        <dbReference type="ARBA" id="ARBA00022884"/>
    </source>
</evidence>
<evidence type="ECO:0000313" key="5">
    <source>
        <dbReference type="EMBL" id="OII77502.1"/>
    </source>
</evidence>
<reference evidence="5 6" key="1">
    <citation type="submission" date="2016-10" db="EMBL/GenBank/DDBJ databases">
        <title>Reductive evolution of mitochondrial metabolism and differential evolution of invasion-related proteins in Cryptosporidium.</title>
        <authorList>
            <person name="Liu S."/>
            <person name="Roellig D.M."/>
            <person name="Guo Y."/>
            <person name="Li N."/>
            <person name="Frace M.A."/>
            <person name="Tang K."/>
            <person name="Zhang L."/>
            <person name="Feng Y."/>
            <person name="Xiao L."/>
        </authorList>
    </citation>
    <scope>NUCLEOTIDE SEQUENCE [LARGE SCALE GENOMIC DNA]</scope>
    <source>
        <strain evidence="5">30847</strain>
    </source>
</reference>
<keyword evidence="6" id="KW-1185">Reference proteome</keyword>
<evidence type="ECO:0000313" key="6">
    <source>
        <dbReference type="Proteomes" id="UP000186804"/>
    </source>
</evidence>
<keyword evidence="1 3" id="KW-0820">tRNA-binding</keyword>
<proteinExistence type="predicted"/>
<gene>
    <name evidence="5" type="ORF">cand_016620</name>
</gene>
<feature type="domain" description="TRNA-binding" evidence="4">
    <location>
        <begin position="199"/>
        <end position="303"/>
    </location>
</feature>
<dbReference type="CDD" id="cd02799">
    <property type="entry name" value="tRNA_bind_EMAP-II_like"/>
    <property type="match status" value="1"/>
</dbReference>
<dbReference type="PANTHER" id="PTHR11586">
    <property type="entry name" value="TRNA-AMINOACYLATION COFACTOR ARC1 FAMILY MEMBER"/>
    <property type="match status" value="1"/>
</dbReference>
<comment type="caution">
    <text evidence="5">The sequence shown here is derived from an EMBL/GenBank/DDBJ whole genome shotgun (WGS) entry which is preliminary data.</text>
</comment>
<evidence type="ECO:0000256" key="1">
    <source>
        <dbReference type="ARBA" id="ARBA00022555"/>
    </source>
</evidence>
<dbReference type="InterPro" id="IPR004046">
    <property type="entry name" value="GST_C"/>
</dbReference>
<dbReference type="VEuPathDB" id="CryptoDB:cand_016620"/>
<dbReference type="PANTHER" id="PTHR11586:SF33">
    <property type="entry name" value="AMINOACYL TRNA SYNTHASE COMPLEX-INTERACTING MULTIFUNCTIONAL PROTEIN 1"/>
    <property type="match status" value="1"/>
</dbReference>
<dbReference type="GeneID" id="92365847"/>
<dbReference type="AlphaFoldDB" id="A0A1J4MTK7"/>
<dbReference type="InterPro" id="IPR012340">
    <property type="entry name" value="NA-bd_OB-fold"/>
</dbReference>
<name>A0A1J4MTK7_9CRYT</name>
<dbReference type="SUPFAM" id="SSF50249">
    <property type="entry name" value="Nucleic acid-binding proteins"/>
    <property type="match status" value="1"/>
</dbReference>
<dbReference type="PROSITE" id="PS50886">
    <property type="entry name" value="TRBD"/>
    <property type="match status" value="1"/>
</dbReference>
<dbReference type="Pfam" id="PF01588">
    <property type="entry name" value="tRNA_bind"/>
    <property type="match status" value="1"/>
</dbReference>
<dbReference type="OrthoDB" id="19141at2759"/>
<dbReference type="SUPFAM" id="SSF47616">
    <property type="entry name" value="GST C-terminal domain-like"/>
    <property type="match status" value="1"/>
</dbReference>
<protein>
    <recommendedName>
        <fullName evidence="4">tRNA-binding domain-containing protein</fullName>
    </recommendedName>
</protein>
<dbReference type="Pfam" id="PF14497">
    <property type="entry name" value="GST_C_3"/>
    <property type="match status" value="1"/>
</dbReference>
<dbReference type="RefSeq" id="XP_067069348.1">
    <property type="nucleotide sequence ID" value="XM_067211896.1"/>
</dbReference>
<dbReference type="Proteomes" id="UP000186804">
    <property type="component" value="Unassembled WGS sequence"/>
</dbReference>
<dbReference type="InterPro" id="IPR051270">
    <property type="entry name" value="Tyrosine-tRNA_ligase_regulator"/>
</dbReference>
<dbReference type="GO" id="GO:0000049">
    <property type="term" value="F:tRNA binding"/>
    <property type="evidence" value="ECO:0007669"/>
    <property type="project" value="UniProtKB-UniRule"/>
</dbReference>
<dbReference type="InterPro" id="IPR002547">
    <property type="entry name" value="tRNA-bd_dom"/>
</dbReference>
<keyword evidence="2 3" id="KW-0694">RNA-binding</keyword>
<evidence type="ECO:0000256" key="3">
    <source>
        <dbReference type="PROSITE-ProRule" id="PRU00209"/>
    </source>
</evidence>
<evidence type="ECO:0000259" key="4">
    <source>
        <dbReference type="PROSITE" id="PS50886"/>
    </source>
</evidence>
<dbReference type="InterPro" id="IPR036282">
    <property type="entry name" value="Glutathione-S-Trfase_C_sf"/>
</dbReference>
<dbReference type="EMBL" id="LRBS01000034">
    <property type="protein sequence ID" value="OII77502.1"/>
    <property type="molecule type" value="Genomic_DNA"/>
</dbReference>
<dbReference type="Gene3D" id="1.20.1050.10">
    <property type="match status" value="1"/>
</dbReference>
<dbReference type="Gene3D" id="2.40.50.140">
    <property type="entry name" value="Nucleic acid-binding proteins"/>
    <property type="match status" value="1"/>
</dbReference>
<organism evidence="5 6">
    <name type="scientific">Cryptosporidium andersoni</name>
    <dbReference type="NCBI Taxonomy" id="117008"/>
    <lineage>
        <taxon>Eukaryota</taxon>
        <taxon>Sar</taxon>
        <taxon>Alveolata</taxon>
        <taxon>Apicomplexa</taxon>
        <taxon>Conoidasida</taxon>
        <taxon>Coccidia</taxon>
        <taxon>Eucoccidiorida</taxon>
        <taxon>Eimeriorina</taxon>
        <taxon>Cryptosporidiidae</taxon>
        <taxon>Cryptosporidium</taxon>
    </lineage>
</organism>
<sequence length="365" mass="40972">MTIKLTINPETSFGTLLILVSNYIINQKILIGTEYSNEIASTLILEPEGIKLINSVDILKYLGSIYPKIFKQDMEPVMTKFLELLSRDSFNTESDDILQHLEDQINGKSFFFGRFLSLLDLVVYSSIHSYFKSMSKMDSTYTPKYPSLSKFFESVQIMTPIRQACPENLEYLDLRFFTKKLSNKTKKLDNTSDERPLDDPSRIELRVGKILSVERHPSADKLYVEKIDIGEEEPRTILSGLVGIYDLTLKVNELVIVVANLKPKTMRGIISHGMLLCASLDGDTKLCEPIIVPNGAKVGELITYEGFSGSPDPVLSSKAGKDAFSTVQVHYNVSNNSICRYKDIIMMSSAGPLYVNRIFAGAKLC</sequence>
<accession>A0A1J4MTK7</accession>